<proteinExistence type="predicted"/>
<dbReference type="AlphaFoldDB" id="A0A5M6CX10"/>
<organism evidence="1 2">
    <name type="scientific">Roseiconus nitratireducens</name>
    <dbReference type="NCBI Taxonomy" id="2605748"/>
    <lineage>
        <taxon>Bacteria</taxon>
        <taxon>Pseudomonadati</taxon>
        <taxon>Planctomycetota</taxon>
        <taxon>Planctomycetia</taxon>
        <taxon>Pirellulales</taxon>
        <taxon>Pirellulaceae</taxon>
        <taxon>Roseiconus</taxon>
    </lineage>
</organism>
<dbReference type="Proteomes" id="UP000324479">
    <property type="component" value="Unassembled WGS sequence"/>
</dbReference>
<dbReference type="EMBL" id="VWOX01000024">
    <property type="protein sequence ID" value="KAA5538930.1"/>
    <property type="molecule type" value="Genomic_DNA"/>
</dbReference>
<dbReference type="PROSITE" id="PS51257">
    <property type="entry name" value="PROKAR_LIPOPROTEIN"/>
    <property type="match status" value="1"/>
</dbReference>
<keyword evidence="2" id="KW-1185">Reference proteome</keyword>
<evidence type="ECO:0000313" key="2">
    <source>
        <dbReference type="Proteomes" id="UP000324479"/>
    </source>
</evidence>
<reference evidence="1 2" key="1">
    <citation type="submission" date="2019-08" db="EMBL/GenBank/DDBJ databases">
        <authorList>
            <person name="Dhanesh K."/>
            <person name="Kumar G."/>
            <person name="Sasikala C."/>
            <person name="Venkata Ramana C."/>
        </authorList>
    </citation>
    <scope>NUCLEOTIDE SEQUENCE [LARGE SCALE GENOMIC DNA]</scope>
    <source>
        <strain evidence="1 2">JC645</strain>
    </source>
</reference>
<evidence type="ECO:0008006" key="3">
    <source>
        <dbReference type="Google" id="ProtNLM"/>
    </source>
</evidence>
<protein>
    <recommendedName>
        <fullName evidence="3">Lipoprotein</fullName>
    </recommendedName>
</protein>
<sequence length="115" mass="13098">MKLRPQFSLRVLMILPVFVGLFFACGSLTRTYGTDQVKVWLEQKGNGGRPMYEAPLLFSKAKLAMKSPTQTITTECYFVWLFGPVFEVPFERTYIDSIGPGVTVNDIAKRRLLKE</sequence>
<gene>
    <name evidence="1" type="ORF">FYK55_26195</name>
</gene>
<comment type="caution">
    <text evidence="1">The sequence shown here is derived from an EMBL/GenBank/DDBJ whole genome shotgun (WGS) entry which is preliminary data.</text>
</comment>
<accession>A0A5M6CX10</accession>
<dbReference type="RefSeq" id="WP_150079601.1">
    <property type="nucleotide sequence ID" value="NZ_VWOX01000024.1"/>
</dbReference>
<evidence type="ECO:0000313" key="1">
    <source>
        <dbReference type="EMBL" id="KAA5538930.1"/>
    </source>
</evidence>
<name>A0A5M6CX10_9BACT</name>